<proteinExistence type="predicted"/>
<reference evidence="1" key="1">
    <citation type="journal article" date="2021" name="Proc. Natl. Acad. Sci. U.S.A.">
        <title>A Catalog of Tens of Thousands of Viruses from Human Metagenomes Reveals Hidden Associations with Chronic Diseases.</title>
        <authorList>
            <person name="Tisza M.J."/>
            <person name="Buck C.B."/>
        </authorList>
    </citation>
    <scope>NUCLEOTIDE SEQUENCE</scope>
    <source>
        <strain evidence="1">CtXbO14</strain>
    </source>
</reference>
<evidence type="ECO:0000313" key="1">
    <source>
        <dbReference type="EMBL" id="DAD70477.1"/>
    </source>
</evidence>
<dbReference type="EMBL" id="BK015866">
    <property type="protein sequence ID" value="DAD70477.1"/>
    <property type="molecule type" value="Genomic_DNA"/>
</dbReference>
<organism evidence="1">
    <name type="scientific">Siphoviridae sp. ctXbO14</name>
    <dbReference type="NCBI Taxonomy" id="2827579"/>
    <lineage>
        <taxon>Viruses</taxon>
        <taxon>Duplodnaviria</taxon>
        <taxon>Heunggongvirae</taxon>
        <taxon>Uroviricota</taxon>
        <taxon>Caudoviricetes</taxon>
    </lineage>
</organism>
<accession>A0A8S5LK45</accession>
<protein>
    <submittedName>
        <fullName evidence="1">Uncharacterized protein</fullName>
    </submittedName>
</protein>
<sequence>MKDNENIGLFVNIYYYRLLPDWVCNLINKLYGK</sequence>
<name>A0A8S5LK45_9CAUD</name>